<feature type="region of interest" description="Disordered" evidence="1">
    <location>
        <begin position="20"/>
        <end position="68"/>
    </location>
</feature>
<comment type="caution">
    <text evidence="3">The sequence shown here is derived from an EMBL/GenBank/DDBJ whole genome shotgun (WGS) entry which is preliminary data.</text>
</comment>
<feature type="signal peptide" evidence="2">
    <location>
        <begin position="1"/>
        <end position="21"/>
    </location>
</feature>
<evidence type="ECO:0000313" key="3">
    <source>
        <dbReference type="EMBL" id="MCK8778723.1"/>
    </source>
</evidence>
<dbReference type="Proteomes" id="UP001202827">
    <property type="component" value="Unassembled WGS sequence"/>
</dbReference>
<organism evidence="3 4">
    <name type="scientific">Neorhizobium turbinariae</name>
    <dbReference type="NCBI Taxonomy" id="2937795"/>
    <lineage>
        <taxon>Bacteria</taxon>
        <taxon>Pseudomonadati</taxon>
        <taxon>Pseudomonadota</taxon>
        <taxon>Alphaproteobacteria</taxon>
        <taxon>Hyphomicrobiales</taxon>
        <taxon>Rhizobiaceae</taxon>
        <taxon>Rhizobium/Agrobacterium group</taxon>
        <taxon>Neorhizobium</taxon>
    </lineage>
</organism>
<dbReference type="RefSeq" id="WP_248681582.1">
    <property type="nucleotide sequence ID" value="NZ_JALPRY010000001.1"/>
</dbReference>
<evidence type="ECO:0000256" key="2">
    <source>
        <dbReference type="SAM" id="SignalP"/>
    </source>
</evidence>
<sequence length="140" mass="15357">MKLTILAASAVLSISSTLALAQAPTDAPATPPASPADAERRPEAPPAPPEDDRDEGASADTATSRSWRERAARFRIEAGGTVIDFRCAEGEPTKECADLLIQVLDRLRVERGDDNDRRSYGRDSDSDRDDFRPRSRDDFR</sequence>
<gene>
    <name evidence="3" type="ORF">M0654_01885</name>
</gene>
<dbReference type="EMBL" id="JALPRY010000001">
    <property type="protein sequence ID" value="MCK8778723.1"/>
    <property type="molecule type" value="Genomic_DNA"/>
</dbReference>
<keyword evidence="2" id="KW-0732">Signal</keyword>
<feature type="region of interest" description="Disordered" evidence="1">
    <location>
        <begin position="108"/>
        <end position="140"/>
    </location>
</feature>
<name>A0ABT0ILJ7_9HYPH</name>
<proteinExistence type="predicted"/>
<protein>
    <submittedName>
        <fullName evidence="3">Uncharacterized protein</fullName>
    </submittedName>
</protein>
<reference evidence="3 4" key="1">
    <citation type="submission" date="2022-04" db="EMBL/GenBank/DDBJ databases">
        <title>Rhizobium coralii sp. nov., isolated from coral Turbinaria peltata.</title>
        <authorList>
            <person name="Sun H."/>
        </authorList>
    </citation>
    <scope>NUCLEOTIDE SEQUENCE [LARGE SCALE GENOMIC DNA]</scope>
    <source>
        <strain evidence="3 4">NTR19</strain>
    </source>
</reference>
<accession>A0ABT0ILJ7</accession>
<evidence type="ECO:0000313" key="4">
    <source>
        <dbReference type="Proteomes" id="UP001202827"/>
    </source>
</evidence>
<feature type="chain" id="PRO_5047059080" evidence="2">
    <location>
        <begin position="22"/>
        <end position="140"/>
    </location>
</feature>
<evidence type="ECO:0000256" key="1">
    <source>
        <dbReference type="SAM" id="MobiDB-lite"/>
    </source>
</evidence>
<keyword evidence="4" id="KW-1185">Reference proteome</keyword>